<keyword evidence="3" id="KW-0238">DNA-binding</keyword>
<protein>
    <submittedName>
        <fullName evidence="3">Double-stranded DNA-binding domain-containing protein</fullName>
    </submittedName>
</protein>
<evidence type="ECO:0000313" key="3">
    <source>
        <dbReference type="EMBL" id="KAG5186139.1"/>
    </source>
</evidence>
<dbReference type="PANTHER" id="PTHR10840:SF0">
    <property type="entry name" value="PROGRAMMED CELL DEATH PROTEIN 5"/>
    <property type="match status" value="1"/>
</dbReference>
<evidence type="ECO:0000256" key="2">
    <source>
        <dbReference type="SAM" id="MobiDB-lite"/>
    </source>
</evidence>
<feature type="compositionally biased region" description="Low complexity" evidence="2">
    <location>
        <begin position="20"/>
        <end position="30"/>
    </location>
</feature>
<accession>A0A835Z9S3</accession>
<reference evidence="3" key="1">
    <citation type="submission" date="2021-02" db="EMBL/GenBank/DDBJ databases">
        <title>First Annotated Genome of the Yellow-green Alga Tribonema minus.</title>
        <authorList>
            <person name="Mahan K.M."/>
        </authorList>
    </citation>
    <scope>NUCLEOTIDE SEQUENCE</scope>
    <source>
        <strain evidence="3">UTEX B ZZ1240</strain>
    </source>
</reference>
<dbReference type="Proteomes" id="UP000664859">
    <property type="component" value="Unassembled WGS sequence"/>
</dbReference>
<feature type="region of interest" description="Disordered" evidence="2">
    <location>
        <begin position="1"/>
        <end position="34"/>
    </location>
</feature>
<comment type="similarity">
    <text evidence="1">Belongs to the PDCD5 family.</text>
</comment>
<feature type="compositionally biased region" description="Acidic residues" evidence="2">
    <location>
        <begin position="115"/>
        <end position="126"/>
    </location>
</feature>
<name>A0A835Z9S3_9STRA</name>
<dbReference type="PANTHER" id="PTHR10840">
    <property type="entry name" value="PROGRAMMED CELL DEATH PROTEIN 5"/>
    <property type="match status" value="1"/>
</dbReference>
<sequence length="126" mass="13967">MDLQELPEGFTAGGGGMDPQAAAQKAQQEAAMEDQRRSILDQIMMPEARERLNNIAMVKKDKARALEDMLISAAKQGKLGGKVSQEQFVQMLEGVSAQMERKTKVTMRRRRNIGDSDDDNDDDLLG</sequence>
<dbReference type="OrthoDB" id="10252486at2759"/>
<dbReference type="EMBL" id="JAFCMP010000113">
    <property type="protein sequence ID" value="KAG5186139.1"/>
    <property type="molecule type" value="Genomic_DNA"/>
</dbReference>
<dbReference type="InterPro" id="IPR036883">
    <property type="entry name" value="PDCD5-like_sf"/>
</dbReference>
<dbReference type="GO" id="GO:0005829">
    <property type="term" value="C:cytosol"/>
    <property type="evidence" value="ECO:0007669"/>
    <property type="project" value="TreeGrafter"/>
</dbReference>
<proteinExistence type="inferred from homology"/>
<evidence type="ECO:0000313" key="4">
    <source>
        <dbReference type="Proteomes" id="UP000664859"/>
    </source>
</evidence>
<dbReference type="Pfam" id="PF01984">
    <property type="entry name" value="dsDNA_bind"/>
    <property type="match status" value="1"/>
</dbReference>
<dbReference type="SUPFAM" id="SSF46950">
    <property type="entry name" value="Double-stranded DNA-binding domain"/>
    <property type="match status" value="1"/>
</dbReference>
<feature type="region of interest" description="Disordered" evidence="2">
    <location>
        <begin position="100"/>
        <end position="126"/>
    </location>
</feature>
<dbReference type="GO" id="GO:0003677">
    <property type="term" value="F:DNA binding"/>
    <property type="evidence" value="ECO:0007669"/>
    <property type="project" value="UniProtKB-KW"/>
</dbReference>
<comment type="caution">
    <text evidence="3">The sequence shown here is derived from an EMBL/GenBank/DDBJ whole genome shotgun (WGS) entry which is preliminary data.</text>
</comment>
<dbReference type="InterPro" id="IPR002836">
    <property type="entry name" value="PDCD5-like"/>
</dbReference>
<dbReference type="GO" id="GO:0005634">
    <property type="term" value="C:nucleus"/>
    <property type="evidence" value="ECO:0007669"/>
    <property type="project" value="TreeGrafter"/>
</dbReference>
<gene>
    <name evidence="3" type="ORF">JKP88DRAFT_185258</name>
</gene>
<dbReference type="AlphaFoldDB" id="A0A835Z9S3"/>
<dbReference type="Gene3D" id="1.10.8.140">
    <property type="entry name" value="PDCD5-like"/>
    <property type="match status" value="1"/>
</dbReference>
<keyword evidence="4" id="KW-1185">Reference proteome</keyword>
<organism evidence="3 4">
    <name type="scientific">Tribonema minus</name>
    <dbReference type="NCBI Taxonomy" id="303371"/>
    <lineage>
        <taxon>Eukaryota</taxon>
        <taxon>Sar</taxon>
        <taxon>Stramenopiles</taxon>
        <taxon>Ochrophyta</taxon>
        <taxon>PX clade</taxon>
        <taxon>Xanthophyceae</taxon>
        <taxon>Tribonematales</taxon>
        <taxon>Tribonemataceae</taxon>
        <taxon>Tribonema</taxon>
    </lineage>
</organism>
<evidence type="ECO:0000256" key="1">
    <source>
        <dbReference type="ARBA" id="ARBA00010490"/>
    </source>
</evidence>
<dbReference type="PIRSF" id="PIRSF015730">
    <property type="entry name" value="TFAR19"/>
    <property type="match status" value="1"/>
</dbReference>